<feature type="transmembrane region" description="Helical" evidence="7">
    <location>
        <begin position="37"/>
        <end position="55"/>
    </location>
</feature>
<dbReference type="PANTHER" id="PTHR37422:SF13">
    <property type="entry name" value="LIPOPOLYSACCHARIDE BIOSYNTHESIS PROTEIN PA4999-RELATED"/>
    <property type="match status" value="1"/>
</dbReference>
<dbReference type="Pfam" id="PF04932">
    <property type="entry name" value="Wzy_C"/>
    <property type="match status" value="1"/>
</dbReference>
<dbReference type="AlphaFoldDB" id="A0A1F7RTN9"/>
<dbReference type="SUPFAM" id="SSF48452">
    <property type="entry name" value="TPR-like"/>
    <property type="match status" value="1"/>
</dbReference>
<evidence type="ECO:0000256" key="4">
    <source>
        <dbReference type="ARBA" id="ARBA00023136"/>
    </source>
</evidence>
<gene>
    <name evidence="9" type="ORF">A2149_03245</name>
</gene>
<proteinExistence type="predicted"/>
<dbReference type="PROSITE" id="PS50005">
    <property type="entry name" value="TPR"/>
    <property type="match status" value="1"/>
</dbReference>
<dbReference type="InterPro" id="IPR019734">
    <property type="entry name" value="TPR_rpt"/>
</dbReference>
<organism evidence="9 10">
    <name type="scientific">Candidatus Schekmanbacteria bacterium RBG_16_38_11</name>
    <dbReference type="NCBI Taxonomy" id="1817880"/>
    <lineage>
        <taxon>Bacteria</taxon>
        <taxon>Candidatus Schekmaniibacteriota</taxon>
    </lineage>
</organism>
<feature type="transmembrane region" description="Helical" evidence="7">
    <location>
        <begin position="214"/>
        <end position="232"/>
    </location>
</feature>
<feature type="transmembrane region" description="Helical" evidence="7">
    <location>
        <begin position="276"/>
        <end position="295"/>
    </location>
</feature>
<evidence type="ECO:0000256" key="1">
    <source>
        <dbReference type="ARBA" id="ARBA00004141"/>
    </source>
</evidence>
<keyword evidence="5" id="KW-0802">TPR repeat</keyword>
<dbReference type="InterPro" id="IPR011990">
    <property type="entry name" value="TPR-like_helical_dom_sf"/>
</dbReference>
<dbReference type="SMART" id="SM00028">
    <property type="entry name" value="TPR"/>
    <property type="match status" value="4"/>
</dbReference>
<name>A0A1F7RTN9_9BACT</name>
<keyword evidence="3 7" id="KW-1133">Transmembrane helix</keyword>
<protein>
    <recommendedName>
        <fullName evidence="8">O-antigen ligase-related domain-containing protein</fullName>
    </recommendedName>
</protein>
<reference evidence="9 10" key="1">
    <citation type="journal article" date="2016" name="Nat. Commun.">
        <title>Thousands of microbial genomes shed light on interconnected biogeochemical processes in an aquifer system.</title>
        <authorList>
            <person name="Anantharaman K."/>
            <person name="Brown C.T."/>
            <person name="Hug L.A."/>
            <person name="Sharon I."/>
            <person name="Castelle C.J."/>
            <person name="Probst A.J."/>
            <person name="Thomas B.C."/>
            <person name="Singh A."/>
            <person name="Wilkins M.J."/>
            <person name="Karaoz U."/>
            <person name="Brodie E.L."/>
            <person name="Williams K.H."/>
            <person name="Hubbard S.S."/>
            <person name="Banfield J.F."/>
        </authorList>
    </citation>
    <scope>NUCLEOTIDE SEQUENCE [LARGE SCALE GENOMIC DNA]</scope>
</reference>
<feature type="transmembrane region" description="Helical" evidence="7">
    <location>
        <begin position="67"/>
        <end position="85"/>
    </location>
</feature>
<comment type="subcellular location">
    <subcellularLocation>
        <location evidence="1">Membrane</location>
        <topology evidence="1">Multi-pass membrane protein</topology>
    </subcellularLocation>
</comment>
<dbReference type="InterPro" id="IPR007016">
    <property type="entry name" value="O-antigen_ligase-rel_domated"/>
</dbReference>
<dbReference type="InterPro" id="IPR051533">
    <property type="entry name" value="WaaL-like"/>
</dbReference>
<feature type="repeat" description="TPR" evidence="5">
    <location>
        <begin position="639"/>
        <end position="672"/>
    </location>
</feature>
<dbReference type="Proteomes" id="UP000178435">
    <property type="component" value="Unassembled WGS sequence"/>
</dbReference>
<sequence length="689" mass="78702">MAKLKIQKNKHRTQPAKSGGMSHETVPGRLAVFLHKGILGCIILMVIGVPLAFYSGSLERYPIPKTTVLKVLAITALTLWAFRVISEKKFIFKKTSLDLPIVLYLAVSFLSFKNASNIHAFENSFVNMVIFVSLYYLVLNNVKREWIGKILFFSGVTAIAASFFGIYQYATATQFNLNTTVISTLGHSNFLAQYLIAIIPVSLAFFLKSSKIENTLLWGVGSLVIFSCLILTFSRGGWLGFAVSMGFFILLYRLSSRDEKLKGLSPRILKRRLVPFLIFVLFLSGLLISSKTYILQSILINPKNPIPSTNPDKNIEFNYKILTALLRVEMWKGTLEMIKESPVFGVGLGNYPIQSPRFRTWEELSINQDILWWAHNDYLQMTAESGILALSSFLLLLCIFFKKAIKEIKYIEKDSKIFFIGLVSSILATLTHSFFSFNLYQPVPTMLFWLFIALAMISQKGKEFELFHFKTPQKLSQWHPRLNFPLPFQIISGLIVFSLFVIGSIATIKPFLADIYYTKGERNSMDAQWEESIPFYQEANKLSPFNPKYRYALAVSLYKVGDFKESIAEGEVAYKLTPFISDVNRILCLAKNEIGNKYVSQGKLDLAITKYNEVIKLINERRRVKLRASEINIWGRELANALYNRGNIFFMEKSYKEALNDYQETLKLAPDHYYAIQAIEKIRSIKPAY</sequence>
<dbReference type="Pfam" id="PF00515">
    <property type="entry name" value="TPR_1"/>
    <property type="match status" value="1"/>
</dbReference>
<dbReference type="PROSITE" id="PS50293">
    <property type="entry name" value="TPR_REGION"/>
    <property type="match status" value="1"/>
</dbReference>
<evidence type="ECO:0000259" key="8">
    <source>
        <dbReference type="Pfam" id="PF04932"/>
    </source>
</evidence>
<comment type="caution">
    <text evidence="9">The sequence shown here is derived from an EMBL/GenBank/DDBJ whole genome shotgun (WGS) entry which is preliminary data.</text>
</comment>
<feature type="transmembrane region" description="Helical" evidence="7">
    <location>
        <begin position="190"/>
        <end position="207"/>
    </location>
</feature>
<evidence type="ECO:0000313" key="10">
    <source>
        <dbReference type="Proteomes" id="UP000178435"/>
    </source>
</evidence>
<feature type="transmembrane region" description="Helical" evidence="7">
    <location>
        <begin position="238"/>
        <end position="255"/>
    </location>
</feature>
<feature type="domain" description="O-antigen ligase-related" evidence="8">
    <location>
        <begin position="222"/>
        <end position="394"/>
    </location>
</feature>
<feature type="compositionally biased region" description="Basic residues" evidence="6">
    <location>
        <begin position="1"/>
        <end position="14"/>
    </location>
</feature>
<dbReference type="Gene3D" id="1.25.40.10">
    <property type="entry name" value="Tetratricopeptide repeat domain"/>
    <property type="match status" value="2"/>
</dbReference>
<feature type="region of interest" description="Disordered" evidence="6">
    <location>
        <begin position="1"/>
        <end position="23"/>
    </location>
</feature>
<evidence type="ECO:0000256" key="7">
    <source>
        <dbReference type="SAM" id="Phobius"/>
    </source>
</evidence>
<dbReference type="GO" id="GO:0016020">
    <property type="term" value="C:membrane"/>
    <property type="evidence" value="ECO:0007669"/>
    <property type="project" value="UniProtKB-SubCell"/>
</dbReference>
<evidence type="ECO:0000256" key="5">
    <source>
        <dbReference type="PROSITE-ProRule" id="PRU00339"/>
    </source>
</evidence>
<dbReference type="PANTHER" id="PTHR37422">
    <property type="entry name" value="TEICHURONIC ACID BIOSYNTHESIS PROTEIN TUAE"/>
    <property type="match status" value="1"/>
</dbReference>
<evidence type="ECO:0000256" key="3">
    <source>
        <dbReference type="ARBA" id="ARBA00022989"/>
    </source>
</evidence>
<dbReference type="EMBL" id="MGDF01000119">
    <property type="protein sequence ID" value="OGL44929.1"/>
    <property type="molecule type" value="Genomic_DNA"/>
</dbReference>
<feature type="transmembrane region" description="Helical" evidence="7">
    <location>
        <begin position="417"/>
        <end position="437"/>
    </location>
</feature>
<feature type="transmembrane region" description="Helical" evidence="7">
    <location>
        <begin position="150"/>
        <end position="170"/>
    </location>
</feature>
<keyword evidence="4 7" id="KW-0472">Membrane</keyword>
<evidence type="ECO:0000256" key="6">
    <source>
        <dbReference type="SAM" id="MobiDB-lite"/>
    </source>
</evidence>
<evidence type="ECO:0000313" key="9">
    <source>
        <dbReference type="EMBL" id="OGL44929.1"/>
    </source>
</evidence>
<feature type="transmembrane region" description="Helical" evidence="7">
    <location>
        <begin position="386"/>
        <end position="405"/>
    </location>
</feature>
<feature type="transmembrane region" description="Helical" evidence="7">
    <location>
        <begin position="118"/>
        <end position="138"/>
    </location>
</feature>
<feature type="transmembrane region" description="Helical" evidence="7">
    <location>
        <begin position="97"/>
        <end position="112"/>
    </location>
</feature>
<feature type="transmembrane region" description="Helical" evidence="7">
    <location>
        <begin position="482"/>
        <end position="506"/>
    </location>
</feature>
<keyword evidence="2 7" id="KW-0812">Transmembrane</keyword>
<evidence type="ECO:0000256" key="2">
    <source>
        <dbReference type="ARBA" id="ARBA00022692"/>
    </source>
</evidence>
<accession>A0A1F7RTN9</accession>